<dbReference type="SUPFAM" id="SSF159121">
    <property type="entry name" value="BC4932-like"/>
    <property type="match status" value="1"/>
</dbReference>
<reference evidence="1" key="1">
    <citation type="submission" date="2017-05" db="EMBL/GenBank/DDBJ databases">
        <authorList>
            <consortium name="The Broad Institute Genomics Platform"/>
            <consortium name="The Broad Institute Genomic Center for Infectious Diseases"/>
            <person name="Earl A."/>
            <person name="Manson A."/>
            <person name="Schwartman J."/>
            <person name="Gilmore M."/>
            <person name="Abouelleil A."/>
            <person name="Cao P."/>
            <person name="Chapman S."/>
            <person name="Cusick C."/>
            <person name="Shea T."/>
            <person name="Young S."/>
            <person name="Neafsey D."/>
            <person name="Nusbaum C."/>
            <person name="Birren B."/>
        </authorList>
    </citation>
    <scope>NUCLEOTIDE SEQUENCE</scope>
    <source>
        <strain evidence="1">9E7_DIV0242</strain>
    </source>
</reference>
<gene>
    <name evidence="1" type="ORF">A5888_001657</name>
</gene>
<dbReference type="EMBL" id="CP147247">
    <property type="protein sequence ID" value="WYJ89929.1"/>
    <property type="molecule type" value="Genomic_DNA"/>
</dbReference>
<evidence type="ECO:0008006" key="3">
    <source>
        <dbReference type="Google" id="ProtNLM"/>
    </source>
</evidence>
<dbReference type="Proteomes" id="UP000195141">
    <property type="component" value="Chromosome"/>
</dbReference>
<dbReference type="Gene3D" id="2.40.50.480">
    <property type="match status" value="1"/>
</dbReference>
<reference evidence="1" key="2">
    <citation type="submission" date="2024-03" db="EMBL/GenBank/DDBJ databases">
        <title>The Genome Sequence of Enterococcus sp. DIV0242b.</title>
        <authorList>
            <consortium name="The Broad Institute Genomics Platform"/>
            <consortium name="The Broad Institute Microbial Omics Core"/>
            <consortium name="The Broad Institute Genomic Center for Infectious Diseases"/>
            <person name="Earl A."/>
            <person name="Manson A."/>
            <person name="Gilmore M."/>
            <person name="Schwartman J."/>
            <person name="Shea T."/>
            <person name="Abouelleil A."/>
            <person name="Cao P."/>
            <person name="Chapman S."/>
            <person name="Cusick C."/>
            <person name="Young S."/>
            <person name="Neafsey D."/>
            <person name="Nusbaum C."/>
            <person name="Birren B."/>
        </authorList>
    </citation>
    <scope>NUCLEOTIDE SEQUENCE</scope>
    <source>
        <strain evidence="1">9E7_DIV0242</strain>
    </source>
</reference>
<protein>
    <recommendedName>
        <fullName evidence="3">DUF1093 domain-containing protein</fullName>
    </recommendedName>
</protein>
<organism evidence="1 2">
    <name type="scientific">Candidatus Enterococcus clewellii</name>
    <dbReference type="NCBI Taxonomy" id="1834193"/>
    <lineage>
        <taxon>Bacteria</taxon>
        <taxon>Bacillati</taxon>
        <taxon>Bacillota</taxon>
        <taxon>Bacilli</taxon>
        <taxon>Lactobacillales</taxon>
        <taxon>Enterococcaceae</taxon>
        <taxon>Enterococcus</taxon>
    </lineage>
</organism>
<proteinExistence type="predicted"/>
<accession>A0AAQ3VTP0</accession>
<name>A0AAQ3VTP0_9ENTE</name>
<dbReference type="AlphaFoldDB" id="A0AAQ3VTP0"/>
<sequence length="130" mass="14768">MKKLIQLILLAGLLIVGFFGYRYYQETYVGEIAYTRRPAEIPEKVSHESESGIGDDSPWYSYDYTITFVKEDGSTKKDSLSISGDNPQPLEPNSYVKVKISKKRIIEGPNNISESEIPIKTMDEIRKIEG</sequence>
<dbReference type="InterPro" id="IPR006542">
    <property type="entry name" value="DUF1093"/>
</dbReference>
<dbReference type="RefSeq" id="WP_339102035.1">
    <property type="nucleotide sequence ID" value="NZ_CP147247.1"/>
</dbReference>
<evidence type="ECO:0000313" key="1">
    <source>
        <dbReference type="EMBL" id="WYJ89929.1"/>
    </source>
</evidence>
<evidence type="ECO:0000313" key="2">
    <source>
        <dbReference type="Proteomes" id="UP000195141"/>
    </source>
</evidence>
<dbReference type="InterPro" id="IPR036166">
    <property type="entry name" value="YxeA-like_sf"/>
</dbReference>
<keyword evidence="2" id="KW-1185">Reference proteome</keyword>
<dbReference type="Pfam" id="PF06486">
    <property type="entry name" value="DUF1093"/>
    <property type="match status" value="1"/>
</dbReference>